<comment type="caution">
    <text evidence="5">The sequence shown here is derived from an EMBL/GenBank/DDBJ whole genome shotgun (WGS) entry which is preliminary data.</text>
</comment>
<evidence type="ECO:0000313" key="6">
    <source>
        <dbReference type="Proteomes" id="UP001169027"/>
    </source>
</evidence>
<dbReference type="PANTHER" id="PTHR10696">
    <property type="entry name" value="GAMMA-BUTYROBETAINE HYDROXYLASE-RELATED"/>
    <property type="match status" value="1"/>
</dbReference>
<dbReference type="Pfam" id="PF02668">
    <property type="entry name" value="TauD"/>
    <property type="match status" value="1"/>
</dbReference>
<feature type="domain" description="TauD/TfdA-like" evidence="4">
    <location>
        <begin position="62"/>
        <end position="306"/>
    </location>
</feature>
<reference evidence="5" key="1">
    <citation type="submission" date="2023-06" db="EMBL/GenBank/DDBJ databases">
        <authorList>
            <person name="Jiang Y."/>
            <person name="Liu Q."/>
        </authorList>
    </citation>
    <scope>NUCLEOTIDE SEQUENCE</scope>
    <source>
        <strain evidence="5">CGMCC 1.12090</strain>
    </source>
</reference>
<evidence type="ECO:0000259" key="4">
    <source>
        <dbReference type="Pfam" id="PF02668"/>
    </source>
</evidence>
<evidence type="ECO:0000256" key="1">
    <source>
        <dbReference type="ARBA" id="ARBA00001954"/>
    </source>
</evidence>
<dbReference type="EMBL" id="JAUKVY010000035">
    <property type="protein sequence ID" value="MDO1537111.1"/>
    <property type="molecule type" value="Genomic_DNA"/>
</dbReference>
<evidence type="ECO:0000256" key="3">
    <source>
        <dbReference type="ARBA" id="ARBA00023194"/>
    </source>
</evidence>
<comment type="cofactor">
    <cofactor evidence="1">
        <name>Fe(2+)</name>
        <dbReference type="ChEBI" id="CHEBI:29033"/>
    </cofactor>
</comment>
<name>A0ABT8SHV7_9BURK</name>
<sequence length="367" mass="40350">MTAECLKHQSQSFAWKASSFKSSADYSLKLSEAEQTEIIAAVRALPDVSRPQGTDAAAFAMTSLTPRLQAAYEEVRSGRGFVVIRGLPVDSLSKDEFVAAVWGVGQHFGHALSQNTSGDLIGHVVDATAEDATPRMYRSNLELRPHNDITAMISLACWHKSETGGASVIVSAVTVHDALCKDHPEVLAALYRGFHYHQVGEEAPGEPPVTRQRVPLFAVRDGQLSSRYLRSNLVAGHRALDMPLTDEDITALNTFDAVATAPENRLAFFLERGDMLVVNNYTVMHARTSFKNYPEPERKRHLVRLWMDRPGFRDVPGEYIFHEVNGVPKREGKSASLNFKKLYADDPVASGGVADLKVTDEMAASNV</sequence>
<gene>
    <name evidence="5" type="ORF">Q2T77_33080</name>
</gene>
<dbReference type="InterPro" id="IPR042098">
    <property type="entry name" value="TauD-like_sf"/>
</dbReference>
<evidence type="ECO:0000256" key="2">
    <source>
        <dbReference type="ARBA" id="ARBA00023002"/>
    </source>
</evidence>
<dbReference type="Gene3D" id="3.60.130.10">
    <property type="entry name" value="Clavaminate synthase-like"/>
    <property type="match status" value="1"/>
</dbReference>
<dbReference type="PANTHER" id="PTHR10696:SF56">
    <property type="entry name" value="TAUD_TFDA-LIKE DOMAIN-CONTAINING PROTEIN"/>
    <property type="match status" value="1"/>
</dbReference>
<dbReference type="GO" id="GO:0051213">
    <property type="term" value="F:dioxygenase activity"/>
    <property type="evidence" value="ECO:0007669"/>
    <property type="project" value="UniProtKB-KW"/>
</dbReference>
<dbReference type="Proteomes" id="UP001169027">
    <property type="component" value="Unassembled WGS sequence"/>
</dbReference>
<protein>
    <submittedName>
        <fullName evidence="5">TauD/TfdA family dioxygenase</fullName>
        <ecNumber evidence="5">1.14.11.-</ecNumber>
    </submittedName>
</protein>
<dbReference type="EC" id="1.14.11.-" evidence="5"/>
<accession>A0ABT8SHV7</accession>
<dbReference type="InterPro" id="IPR003819">
    <property type="entry name" value="TauD/TfdA-like"/>
</dbReference>
<keyword evidence="3" id="KW-0045">Antibiotic biosynthesis</keyword>
<keyword evidence="5" id="KW-0223">Dioxygenase</keyword>
<dbReference type="SUPFAM" id="SSF51197">
    <property type="entry name" value="Clavaminate synthase-like"/>
    <property type="match status" value="1"/>
</dbReference>
<keyword evidence="6" id="KW-1185">Reference proteome</keyword>
<organism evidence="5 6">
    <name type="scientific">Variovorax ginsengisoli</name>
    <dbReference type="NCBI Taxonomy" id="363844"/>
    <lineage>
        <taxon>Bacteria</taxon>
        <taxon>Pseudomonadati</taxon>
        <taxon>Pseudomonadota</taxon>
        <taxon>Betaproteobacteria</taxon>
        <taxon>Burkholderiales</taxon>
        <taxon>Comamonadaceae</taxon>
        <taxon>Variovorax</taxon>
    </lineage>
</organism>
<dbReference type="RefSeq" id="WP_301815385.1">
    <property type="nucleotide sequence ID" value="NZ_JAUJZH010000035.1"/>
</dbReference>
<dbReference type="InterPro" id="IPR050411">
    <property type="entry name" value="AlphaKG_dependent_hydroxylases"/>
</dbReference>
<evidence type="ECO:0000313" key="5">
    <source>
        <dbReference type="EMBL" id="MDO1537111.1"/>
    </source>
</evidence>
<proteinExistence type="predicted"/>
<keyword evidence="2 5" id="KW-0560">Oxidoreductase</keyword>